<evidence type="ECO:0000313" key="2">
    <source>
        <dbReference type="Proteomes" id="UP001348805"/>
    </source>
</evidence>
<dbReference type="EMBL" id="OR769219">
    <property type="protein sequence ID" value="WQJ51633.1"/>
    <property type="molecule type" value="Genomic_DNA"/>
</dbReference>
<reference evidence="1 2" key="1">
    <citation type="submission" date="2023-11" db="EMBL/GenBank/DDBJ databases">
        <authorList>
            <person name="Cook R."/>
            <person name="Crisci M."/>
            <person name="Pye H."/>
            <person name="Adriaenssens E."/>
            <person name="Santini J."/>
        </authorList>
    </citation>
    <scope>NUCLEOTIDE SEQUENCE [LARGE SCALE GENOMIC DNA]</scope>
    <source>
        <strain evidence="1">Lak_Megaphage_RVC_AP3_GC26</strain>
    </source>
</reference>
<name>A0ABZ0Z0J4_9CAUD</name>
<sequence length="486" mass="56727">MSLFDKAINKKLSTYSVRNILNEMAKKIDHRTLDRKLWLSVASVCSRNKATECEFVKPMKKLTKQDLIERYVAALIIMKKPCPKTERDMDKIKVFNLFGHRILELGGTISEIQDLYNINMGITSNTKPIQSKPVVQSEPDIVKPVRKPRTTSTRSKVSKKYITKLETLIQHIPTSLYDDFDVKSVSYVSEYNKVYKKCQSDIESYVNSLLKKCHNDAIKFVDLLRDDIINFNKLTGFTDKHLFAIRKNVGYVRRGYDGYDQYFNLEIDPDSYNCFVEYEAASFAPDARRRDFKRDFELTNLFKYPLTSYSYFNEKPNLFKVLCEGVYLYIVKPYILYKLNGNESENVANSEKTLLKYKMETNPSNYFQWFKSQIKTILENNPDKKIYCNYNDWSGAIKDLYYNSSNGKCFIHVYMQSGSSDRDSTDTLNHLTSLSASDEYEFTYTDRTYSGYHEDAYYSCVVSDLDTFAEKVFNIIKEDIQKGKLV</sequence>
<protein>
    <submittedName>
        <fullName evidence="1">Uncharacterized protein</fullName>
    </submittedName>
</protein>
<evidence type="ECO:0000313" key="1">
    <source>
        <dbReference type="EMBL" id="WQJ51633.1"/>
    </source>
</evidence>
<dbReference type="Proteomes" id="UP001348805">
    <property type="component" value="Segment"/>
</dbReference>
<keyword evidence="2" id="KW-1185">Reference proteome</keyword>
<accession>A0ABZ0Z0J4</accession>
<proteinExistence type="predicted"/>
<organism evidence="1 2">
    <name type="scientific">phage Lak_Megaphage_RVC_AP3_GC26</name>
    <dbReference type="NCBI Taxonomy" id="3109225"/>
    <lineage>
        <taxon>Viruses</taxon>
        <taxon>Duplodnaviria</taxon>
        <taxon>Heunggongvirae</taxon>
        <taxon>Uroviricota</taxon>
        <taxon>Caudoviricetes</taxon>
        <taxon>Caudoviricetes code 15 clade</taxon>
    </lineage>
</organism>